<comment type="caution">
    <text evidence="2">The sequence shown here is derived from an EMBL/GenBank/DDBJ whole genome shotgun (WGS) entry which is preliminary data.</text>
</comment>
<feature type="compositionally biased region" description="Basic and acidic residues" evidence="1">
    <location>
        <begin position="158"/>
        <end position="170"/>
    </location>
</feature>
<feature type="region of interest" description="Disordered" evidence="1">
    <location>
        <begin position="1"/>
        <end position="170"/>
    </location>
</feature>
<evidence type="ECO:0000256" key="1">
    <source>
        <dbReference type="SAM" id="MobiDB-lite"/>
    </source>
</evidence>
<dbReference type="Proteomes" id="UP001447188">
    <property type="component" value="Unassembled WGS sequence"/>
</dbReference>
<feature type="compositionally biased region" description="Polar residues" evidence="1">
    <location>
        <begin position="76"/>
        <end position="87"/>
    </location>
</feature>
<sequence length="170" mass="18295">MAARNPSPEGEFRPHKPPFRKHCEGGQHQPGHKVSPRDSIPTFETQTLAPGSAPADRTYTPQYTYTPAPSNIDPHSGTSSVATNMPGATSRDVYSGIGKPVQGMSSAEMHHDGKPGRKREQLGLVKHGVGGEAQVVWDRSDDERLEEGEAVGRRKGSRGGDEDHPVKVLG</sequence>
<dbReference type="EMBL" id="JBBBZM010000067">
    <property type="protein sequence ID" value="KAL0635555.1"/>
    <property type="molecule type" value="Genomic_DNA"/>
</dbReference>
<feature type="compositionally biased region" description="Low complexity" evidence="1">
    <location>
        <begin position="58"/>
        <end position="69"/>
    </location>
</feature>
<accession>A0ABR3GI18</accession>
<protein>
    <submittedName>
        <fullName evidence="2">Uncharacterized protein</fullName>
    </submittedName>
</protein>
<proteinExistence type="predicted"/>
<reference evidence="2 3" key="1">
    <citation type="submission" date="2024-02" db="EMBL/GenBank/DDBJ databases">
        <title>Discinaceae phylogenomics.</title>
        <authorList>
            <person name="Dirks A.C."/>
            <person name="James T.Y."/>
        </authorList>
    </citation>
    <scope>NUCLEOTIDE SEQUENCE [LARGE SCALE GENOMIC DNA]</scope>
    <source>
        <strain evidence="2 3">ACD0624</strain>
    </source>
</reference>
<keyword evidence="3" id="KW-1185">Reference proteome</keyword>
<evidence type="ECO:0000313" key="3">
    <source>
        <dbReference type="Proteomes" id="UP001447188"/>
    </source>
</evidence>
<name>A0ABR3GI18_9PEZI</name>
<organism evidence="2 3">
    <name type="scientific">Discina gigas</name>
    <dbReference type="NCBI Taxonomy" id="1032678"/>
    <lineage>
        <taxon>Eukaryota</taxon>
        <taxon>Fungi</taxon>
        <taxon>Dikarya</taxon>
        <taxon>Ascomycota</taxon>
        <taxon>Pezizomycotina</taxon>
        <taxon>Pezizomycetes</taxon>
        <taxon>Pezizales</taxon>
        <taxon>Discinaceae</taxon>
        <taxon>Discina</taxon>
    </lineage>
</organism>
<feature type="compositionally biased region" description="Basic and acidic residues" evidence="1">
    <location>
        <begin position="108"/>
        <end position="121"/>
    </location>
</feature>
<gene>
    <name evidence="2" type="ORF">Q9L58_005486</name>
</gene>
<evidence type="ECO:0000313" key="2">
    <source>
        <dbReference type="EMBL" id="KAL0635555.1"/>
    </source>
</evidence>